<accession>A0A6P7GZB9</accession>
<dbReference type="RefSeq" id="XP_028149135.1">
    <property type="nucleotide sequence ID" value="XM_028293334.1"/>
</dbReference>
<dbReference type="AlphaFoldDB" id="A0A6P7GZB9"/>
<sequence>MEIRLQKPLHWFICLLHFNELPLRHLYDTLEKSVTKGPRALTGGLIEKLNECEKYQVLLDFEPIPLDNMPPPLENEEELSVDVKYLLQMGHAISQGFCSADLANKKPGQISHARWLTKASRILRLYVTTKTPSHNLKTLTNYIMKVYIPLYFNIQFYKSVIYGSILLSKFIRWTQYLNGTLRSVVQNVLDL</sequence>
<dbReference type="InParanoid" id="A0A6P7GZB9"/>
<reference evidence="1" key="1">
    <citation type="submission" date="2025-08" db="UniProtKB">
        <authorList>
            <consortium name="RefSeq"/>
        </authorList>
    </citation>
    <scope>IDENTIFICATION</scope>
    <source>
        <tissue evidence="1">Whole insect</tissue>
    </source>
</reference>
<organism evidence="1">
    <name type="scientific">Diabrotica virgifera virgifera</name>
    <name type="common">western corn rootworm</name>
    <dbReference type="NCBI Taxonomy" id="50390"/>
    <lineage>
        <taxon>Eukaryota</taxon>
        <taxon>Metazoa</taxon>
        <taxon>Ecdysozoa</taxon>
        <taxon>Arthropoda</taxon>
        <taxon>Hexapoda</taxon>
        <taxon>Insecta</taxon>
        <taxon>Pterygota</taxon>
        <taxon>Neoptera</taxon>
        <taxon>Endopterygota</taxon>
        <taxon>Coleoptera</taxon>
        <taxon>Polyphaga</taxon>
        <taxon>Cucujiformia</taxon>
        <taxon>Chrysomeloidea</taxon>
        <taxon>Chrysomelidae</taxon>
        <taxon>Galerucinae</taxon>
        <taxon>Diabroticina</taxon>
        <taxon>Diabroticites</taxon>
        <taxon>Diabrotica</taxon>
    </lineage>
</organism>
<dbReference type="PANTHER" id="PTHR46409">
    <property type="entry name" value="HTH PSQ-TYPE DOMAIN-CONTAINING PROTEIN"/>
    <property type="match status" value="1"/>
</dbReference>
<name>A0A6P7GZB9_DIAVI</name>
<dbReference type="PANTHER" id="PTHR46409:SF1">
    <property type="entry name" value="HTH PSQ-TYPE DOMAIN-CONTAINING PROTEIN"/>
    <property type="match status" value="1"/>
</dbReference>
<evidence type="ECO:0000313" key="1">
    <source>
        <dbReference type="RefSeq" id="XP_028149135.1"/>
    </source>
</evidence>
<proteinExistence type="predicted"/>
<gene>
    <name evidence="1" type="primary">LOC114342523</name>
</gene>
<protein>
    <submittedName>
        <fullName evidence="1">Uncharacterized protein LOC114342523</fullName>
    </submittedName>
</protein>